<dbReference type="EMBL" id="SWLB01000017">
    <property type="protein sequence ID" value="KAF3327552.1"/>
    <property type="molecule type" value="Genomic_DNA"/>
</dbReference>
<accession>A0A833V7H4</accession>
<dbReference type="SUPFAM" id="SSF55961">
    <property type="entry name" value="Bet v1-like"/>
    <property type="match status" value="1"/>
</dbReference>
<dbReference type="AlphaFoldDB" id="A0A833V7H4"/>
<proteinExistence type="inferred from homology"/>
<sequence length="263" mass="29605">MPPFLSSCKACIRLLSGKNCGVQLNEGLGLGLLRRGGEVGIRLDRFSQSRVLSSRVGTGGVDFGNSIGTTKEIEHNAGNLQRNSQIRRFLGCGDGDEGSVLSKTYEERRVIGYAPEQLFAVVEAVDMYEDFVPWCQRSRVLRRNEDGSFDAELEIGFKFLVESYISHVEMEKPKYIKTTASQSSLFDHLINIWEFNPGPIPGTCDLHFFVDFKFQSPLYRQVASMFFKDVVSRLVGSFDDRCQRIYGPAKPVIEQTYGQSSQR</sequence>
<dbReference type="InterPro" id="IPR044996">
    <property type="entry name" value="COQ10-like"/>
</dbReference>
<dbReference type="PANTHER" id="PTHR12901:SF10">
    <property type="entry name" value="COENZYME Q-BINDING PROTEIN COQ10, MITOCHONDRIAL"/>
    <property type="match status" value="1"/>
</dbReference>
<dbReference type="OrthoDB" id="292693at2759"/>
<evidence type="ECO:0000256" key="3">
    <source>
        <dbReference type="ARBA" id="ARBA00024947"/>
    </source>
</evidence>
<keyword evidence="6" id="KW-1185">Reference proteome</keyword>
<dbReference type="Proteomes" id="UP000623129">
    <property type="component" value="Unassembled WGS sequence"/>
</dbReference>
<comment type="similarity">
    <text evidence="1">Belongs to the COQ10 family.</text>
</comment>
<dbReference type="PANTHER" id="PTHR12901">
    <property type="entry name" value="SPERM PROTEIN HOMOLOG"/>
    <property type="match status" value="1"/>
</dbReference>
<dbReference type="GO" id="GO:0045333">
    <property type="term" value="P:cellular respiration"/>
    <property type="evidence" value="ECO:0007669"/>
    <property type="project" value="InterPro"/>
</dbReference>
<dbReference type="Pfam" id="PF03364">
    <property type="entry name" value="Polyketide_cyc"/>
    <property type="match status" value="1"/>
</dbReference>
<dbReference type="InterPro" id="IPR023393">
    <property type="entry name" value="START-like_dom_sf"/>
</dbReference>
<organism evidence="5 6">
    <name type="scientific">Carex littledalei</name>
    <dbReference type="NCBI Taxonomy" id="544730"/>
    <lineage>
        <taxon>Eukaryota</taxon>
        <taxon>Viridiplantae</taxon>
        <taxon>Streptophyta</taxon>
        <taxon>Embryophyta</taxon>
        <taxon>Tracheophyta</taxon>
        <taxon>Spermatophyta</taxon>
        <taxon>Magnoliopsida</taxon>
        <taxon>Liliopsida</taxon>
        <taxon>Poales</taxon>
        <taxon>Cyperaceae</taxon>
        <taxon>Cyperoideae</taxon>
        <taxon>Cariceae</taxon>
        <taxon>Carex</taxon>
        <taxon>Carex subgen. Euthyceras</taxon>
    </lineage>
</organism>
<dbReference type="CDD" id="cd07813">
    <property type="entry name" value="COQ10p_like"/>
    <property type="match status" value="1"/>
</dbReference>
<protein>
    <submittedName>
        <fullName evidence="5">Coenzyme Q-binding protein COQ10</fullName>
    </submittedName>
</protein>
<gene>
    <name evidence="5" type="ORF">FCM35_KLT07670</name>
</gene>
<dbReference type="InterPro" id="IPR005031">
    <property type="entry name" value="COQ10_START"/>
</dbReference>
<reference evidence="5" key="1">
    <citation type="submission" date="2020-01" db="EMBL/GenBank/DDBJ databases">
        <title>Genome sequence of Kobresia littledalei, the first chromosome-level genome in the family Cyperaceae.</title>
        <authorList>
            <person name="Qu G."/>
        </authorList>
    </citation>
    <scope>NUCLEOTIDE SEQUENCE</scope>
    <source>
        <strain evidence="5">C.B.Clarke</strain>
        <tissue evidence="5">Leaf</tissue>
    </source>
</reference>
<feature type="domain" description="Coenzyme Q-binding protein COQ10 START" evidence="4">
    <location>
        <begin position="111"/>
        <end position="238"/>
    </location>
</feature>
<dbReference type="GO" id="GO:0005739">
    <property type="term" value="C:mitochondrion"/>
    <property type="evidence" value="ECO:0007669"/>
    <property type="project" value="TreeGrafter"/>
</dbReference>
<evidence type="ECO:0000313" key="6">
    <source>
        <dbReference type="Proteomes" id="UP000623129"/>
    </source>
</evidence>
<dbReference type="GO" id="GO:0048039">
    <property type="term" value="F:ubiquinone binding"/>
    <property type="evidence" value="ECO:0007669"/>
    <property type="project" value="InterPro"/>
</dbReference>
<evidence type="ECO:0000256" key="1">
    <source>
        <dbReference type="ARBA" id="ARBA00006885"/>
    </source>
</evidence>
<evidence type="ECO:0000259" key="4">
    <source>
        <dbReference type="Pfam" id="PF03364"/>
    </source>
</evidence>
<name>A0A833V7H4_9POAL</name>
<comment type="caution">
    <text evidence="5">The sequence shown here is derived from an EMBL/GenBank/DDBJ whole genome shotgun (WGS) entry which is preliminary data.</text>
</comment>
<comment type="subunit">
    <text evidence="2">Interacts with coenzyme Q.</text>
</comment>
<evidence type="ECO:0000256" key="2">
    <source>
        <dbReference type="ARBA" id="ARBA00011814"/>
    </source>
</evidence>
<evidence type="ECO:0000313" key="5">
    <source>
        <dbReference type="EMBL" id="KAF3327552.1"/>
    </source>
</evidence>
<comment type="function">
    <text evidence="3">Required for the function of coenzyme Q in the respiratory chain. May serve as a chaperone or may be involved in the transport of Q6 from its site of synthesis to the catalytic sites of the respiratory complexes.</text>
</comment>
<dbReference type="Gene3D" id="3.30.530.20">
    <property type="match status" value="1"/>
</dbReference>